<dbReference type="RefSeq" id="WP_173534057.1">
    <property type="nucleotide sequence ID" value="NZ_CP054143.1"/>
</dbReference>
<feature type="domain" description="DUF6268" evidence="2">
    <location>
        <begin position="136"/>
        <end position="273"/>
    </location>
</feature>
<reference evidence="3 4" key="1">
    <citation type="submission" date="2020-05" db="EMBL/GenBank/DDBJ databases">
        <title>Complete genome sequence of Deefgea sp. D17.</title>
        <authorList>
            <person name="Bae J.-W."/>
            <person name="Han J.E."/>
        </authorList>
    </citation>
    <scope>NUCLEOTIDE SEQUENCE [LARGE SCALE GENOMIC DNA]</scope>
    <source>
        <strain evidence="3 4">D17</strain>
    </source>
</reference>
<dbReference type="Proteomes" id="UP000504844">
    <property type="component" value="Chromosome"/>
</dbReference>
<evidence type="ECO:0000313" key="4">
    <source>
        <dbReference type="Proteomes" id="UP000504844"/>
    </source>
</evidence>
<keyword evidence="1" id="KW-0732">Signal</keyword>
<dbReference type="KEGG" id="dee:HQN60_13020"/>
<name>A0A6M8SQS5_9NEIS</name>
<evidence type="ECO:0000313" key="3">
    <source>
        <dbReference type="EMBL" id="QKJ67555.1"/>
    </source>
</evidence>
<proteinExistence type="predicted"/>
<feature type="signal peptide" evidence="1">
    <location>
        <begin position="1"/>
        <end position="19"/>
    </location>
</feature>
<gene>
    <name evidence="3" type="ORF">HQN60_13020</name>
</gene>
<feature type="chain" id="PRO_5026656425" description="DUF6268 domain-containing protein" evidence="1">
    <location>
        <begin position="20"/>
        <end position="294"/>
    </location>
</feature>
<dbReference type="InterPro" id="IPR046235">
    <property type="entry name" value="DUF6268"/>
</dbReference>
<sequence>MKKTLITAVLALLPWCAVASEATINYSVTPVVMPNADLEAGGEVSSEWLMASLSVNQQIDAQHSLGLALNASQQQWHFDAPVAWGGKTPWQDLNRLELSVPYRFVTADGWIFGLTPGVQYAAESGADQGESINWGGNAYVAHYFSPRLMLGLGVSAWQSFDENVVFPFVLLNWQISDQLSLKNPFVAGPVGPAGLELSWKASSVWDFAAGGTWRSYQNRLASDNPIAANGILENNSVPLFVRAGYQFAPSTRLDFYAGAALNGEFKIRNQQGEALISESYATMPFLGLSLSGRF</sequence>
<evidence type="ECO:0000259" key="2">
    <source>
        <dbReference type="Pfam" id="PF19783"/>
    </source>
</evidence>
<dbReference type="AlphaFoldDB" id="A0A6M8SQS5"/>
<protein>
    <recommendedName>
        <fullName evidence="2">DUF6268 domain-containing protein</fullName>
    </recommendedName>
</protein>
<accession>A0A6M8SQS5</accession>
<keyword evidence="4" id="KW-1185">Reference proteome</keyword>
<evidence type="ECO:0000256" key="1">
    <source>
        <dbReference type="SAM" id="SignalP"/>
    </source>
</evidence>
<dbReference type="Pfam" id="PF19783">
    <property type="entry name" value="DUF6268"/>
    <property type="match status" value="1"/>
</dbReference>
<dbReference type="EMBL" id="CP054143">
    <property type="protein sequence ID" value="QKJ67555.1"/>
    <property type="molecule type" value="Genomic_DNA"/>
</dbReference>
<organism evidence="3 4">
    <name type="scientific">Deefgea piscis</name>
    <dbReference type="NCBI Taxonomy" id="2739061"/>
    <lineage>
        <taxon>Bacteria</taxon>
        <taxon>Pseudomonadati</taxon>
        <taxon>Pseudomonadota</taxon>
        <taxon>Betaproteobacteria</taxon>
        <taxon>Neisseriales</taxon>
        <taxon>Chitinibacteraceae</taxon>
        <taxon>Deefgea</taxon>
    </lineage>
</organism>